<gene>
    <name evidence="6 7" type="primary">hslO</name>
    <name evidence="7" type="ORF">J5W02_14570</name>
</gene>
<name>A0ABS7DRW5_9FIRM</name>
<keyword evidence="4 6" id="KW-0143">Chaperone</keyword>
<dbReference type="NCBIfam" id="NF001033">
    <property type="entry name" value="PRK00114.1"/>
    <property type="match status" value="1"/>
</dbReference>
<evidence type="ECO:0000313" key="8">
    <source>
        <dbReference type="Proteomes" id="UP000719942"/>
    </source>
</evidence>
<comment type="function">
    <text evidence="6">Redox regulated molecular chaperone. Protects both thermally unfolding and oxidatively damaged proteins from irreversible aggregation. Plays an important role in the bacterial defense system toward oxidative stress.</text>
</comment>
<reference evidence="7 8" key="1">
    <citation type="submission" date="2021-03" db="EMBL/GenBank/DDBJ databases">
        <title>Caproiciproducens sp. nov. isolated from feces of cow.</title>
        <authorList>
            <person name="Choi J.-Y."/>
        </authorList>
    </citation>
    <scope>NUCLEOTIDE SEQUENCE [LARGE SCALE GENOMIC DNA]</scope>
    <source>
        <strain evidence="7 8">AGMB10547</strain>
    </source>
</reference>
<organism evidence="7 8">
    <name type="scientific">Caproiciproducens faecalis</name>
    <dbReference type="NCBI Taxonomy" id="2820301"/>
    <lineage>
        <taxon>Bacteria</taxon>
        <taxon>Bacillati</taxon>
        <taxon>Bacillota</taxon>
        <taxon>Clostridia</taxon>
        <taxon>Eubacteriales</taxon>
        <taxon>Acutalibacteraceae</taxon>
        <taxon>Caproiciproducens</taxon>
    </lineage>
</organism>
<dbReference type="PANTHER" id="PTHR30111">
    <property type="entry name" value="33 KDA CHAPERONIN"/>
    <property type="match status" value="1"/>
</dbReference>
<feature type="disulfide bond" description="Redox-active" evidence="6">
    <location>
        <begin position="238"/>
        <end position="240"/>
    </location>
</feature>
<dbReference type="Gene3D" id="3.55.30.10">
    <property type="entry name" value="Hsp33 domain"/>
    <property type="match status" value="1"/>
</dbReference>
<dbReference type="InterPro" id="IPR016154">
    <property type="entry name" value="Heat_shock_Hsp33_C"/>
</dbReference>
<dbReference type="PANTHER" id="PTHR30111:SF1">
    <property type="entry name" value="33 KDA CHAPERONIN"/>
    <property type="match status" value="1"/>
</dbReference>
<keyword evidence="5 6" id="KW-0676">Redox-active center</keyword>
<dbReference type="Proteomes" id="UP000719942">
    <property type="component" value="Unassembled WGS sequence"/>
</dbReference>
<evidence type="ECO:0000313" key="7">
    <source>
        <dbReference type="EMBL" id="MBW7574035.1"/>
    </source>
</evidence>
<feature type="disulfide bond" description="Redox-active" evidence="6">
    <location>
        <begin position="271"/>
        <end position="274"/>
    </location>
</feature>
<evidence type="ECO:0000256" key="5">
    <source>
        <dbReference type="ARBA" id="ARBA00023284"/>
    </source>
</evidence>
<dbReference type="HAMAP" id="MF_00117">
    <property type="entry name" value="HslO"/>
    <property type="match status" value="1"/>
</dbReference>
<keyword evidence="8" id="KW-1185">Reference proteome</keyword>
<proteinExistence type="inferred from homology"/>
<keyword evidence="2 6" id="KW-0862">Zinc</keyword>
<evidence type="ECO:0000256" key="2">
    <source>
        <dbReference type="ARBA" id="ARBA00022833"/>
    </source>
</evidence>
<dbReference type="RefSeq" id="WP_219966439.1">
    <property type="nucleotide sequence ID" value="NZ_JAGFNZ010000007.1"/>
</dbReference>
<comment type="PTM">
    <text evidence="6">Under oxidizing conditions two disulfide bonds are formed involving the reactive cysteines. Under reducing conditions zinc is bound to the reactive cysteines and the protein is inactive.</text>
</comment>
<comment type="similarity">
    <text evidence="6">Belongs to the HSP33 family.</text>
</comment>
<dbReference type="SUPFAM" id="SSF118352">
    <property type="entry name" value="HSP33 redox switch-like"/>
    <property type="match status" value="1"/>
</dbReference>
<dbReference type="CDD" id="cd00498">
    <property type="entry name" value="Hsp33"/>
    <property type="match status" value="1"/>
</dbReference>
<dbReference type="Gene3D" id="3.90.1280.10">
    <property type="entry name" value="HSP33 redox switch-like"/>
    <property type="match status" value="1"/>
</dbReference>
<comment type="caution">
    <text evidence="7">The sequence shown here is derived from an EMBL/GenBank/DDBJ whole genome shotgun (WGS) entry which is preliminary data.</text>
</comment>
<evidence type="ECO:0000256" key="4">
    <source>
        <dbReference type="ARBA" id="ARBA00023186"/>
    </source>
</evidence>
<dbReference type="InterPro" id="IPR000397">
    <property type="entry name" value="Heat_shock_Hsp33"/>
</dbReference>
<sequence>MDRIIRCITSDGSIMAAAIDSTFLVATAQQIHGTSPVATAALGRLLTGASLMGSMLKKENASITLKINGKGPLGTVVAIADSHGNCRGSVDNPSLQLPLKPNGKLDVGTAVGTDGVLGVIRDFGEGSPYIGHVEIKSGEIAEDLTNYYAVSEQIPTVCALGVLLDKTDSRQLLAGGMLIQVLPGADQTAIDRLEKNVSELKPVTTMLAEGMSIEEMCKTALKGFEMEILDEFQIGYVCNCSKERVERAISTLKPEDILSLADETGFAEAKCQYCGHAYRLSEQELKNLAEKAQKNNASKMKKM</sequence>
<comment type="subcellular location">
    <subcellularLocation>
        <location evidence="6">Cytoplasm</location>
    </subcellularLocation>
</comment>
<dbReference type="PIRSF" id="PIRSF005261">
    <property type="entry name" value="Heat_shock_Hsp33"/>
    <property type="match status" value="1"/>
</dbReference>
<dbReference type="EMBL" id="JAGFNZ010000007">
    <property type="protein sequence ID" value="MBW7574035.1"/>
    <property type="molecule type" value="Genomic_DNA"/>
</dbReference>
<dbReference type="SUPFAM" id="SSF64397">
    <property type="entry name" value="Hsp33 domain"/>
    <property type="match status" value="1"/>
</dbReference>
<protein>
    <recommendedName>
        <fullName evidence="6">33 kDa chaperonin</fullName>
    </recommendedName>
    <alternativeName>
        <fullName evidence="6">Heat shock protein 33 homolog</fullName>
        <shortName evidence="6">HSP33</shortName>
    </alternativeName>
</protein>
<dbReference type="Pfam" id="PF01430">
    <property type="entry name" value="HSP33"/>
    <property type="match status" value="1"/>
</dbReference>
<evidence type="ECO:0000256" key="6">
    <source>
        <dbReference type="HAMAP-Rule" id="MF_00117"/>
    </source>
</evidence>
<evidence type="ECO:0000256" key="1">
    <source>
        <dbReference type="ARBA" id="ARBA00022490"/>
    </source>
</evidence>
<dbReference type="InterPro" id="IPR016153">
    <property type="entry name" value="Heat_shock_Hsp33_N"/>
</dbReference>
<evidence type="ECO:0000256" key="3">
    <source>
        <dbReference type="ARBA" id="ARBA00023157"/>
    </source>
</evidence>
<keyword evidence="3 6" id="KW-1015">Disulfide bond</keyword>
<accession>A0ABS7DRW5</accession>
<keyword evidence="1 6" id="KW-0963">Cytoplasm</keyword>